<organism evidence="2 3">
    <name type="scientific">Senna tora</name>
    <dbReference type="NCBI Taxonomy" id="362788"/>
    <lineage>
        <taxon>Eukaryota</taxon>
        <taxon>Viridiplantae</taxon>
        <taxon>Streptophyta</taxon>
        <taxon>Embryophyta</taxon>
        <taxon>Tracheophyta</taxon>
        <taxon>Spermatophyta</taxon>
        <taxon>Magnoliopsida</taxon>
        <taxon>eudicotyledons</taxon>
        <taxon>Gunneridae</taxon>
        <taxon>Pentapetalae</taxon>
        <taxon>rosids</taxon>
        <taxon>fabids</taxon>
        <taxon>Fabales</taxon>
        <taxon>Fabaceae</taxon>
        <taxon>Caesalpinioideae</taxon>
        <taxon>Cassia clade</taxon>
        <taxon>Senna</taxon>
    </lineage>
</organism>
<dbReference type="AlphaFoldDB" id="A0A834TZF3"/>
<evidence type="ECO:0000313" key="3">
    <source>
        <dbReference type="Proteomes" id="UP000634136"/>
    </source>
</evidence>
<name>A0A834TZF3_9FABA</name>
<comment type="caution">
    <text evidence="2">The sequence shown here is derived from an EMBL/GenBank/DDBJ whole genome shotgun (WGS) entry which is preliminary data.</text>
</comment>
<evidence type="ECO:0000313" key="2">
    <source>
        <dbReference type="EMBL" id="KAF7831503.1"/>
    </source>
</evidence>
<accession>A0A834TZF3</accession>
<sequence>MENIDGLQSALHSGLMDSLQSPNQVKVDGRESNRPKWQLLTLDRGFNLHQWMQMTEAMNK</sequence>
<dbReference type="EMBL" id="JAAIUW010000005">
    <property type="protein sequence ID" value="KAF7831503.1"/>
    <property type="molecule type" value="Genomic_DNA"/>
</dbReference>
<dbReference type="Proteomes" id="UP000634136">
    <property type="component" value="Unassembled WGS sequence"/>
</dbReference>
<reference evidence="2" key="1">
    <citation type="submission" date="2020-09" db="EMBL/GenBank/DDBJ databases">
        <title>Genome-Enabled Discovery of Anthraquinone Biosynthesis in Senna tora.</title>
        <authorList>
            <person name="Kang S.-H."/>
            <person name="Pandey R.P."/>
            <person name="Lee C.-M."/>
            <person name="Sim J.-S."/>
            <person name="Jeong J.-T."/>
            <person name="Choi B.-S."/>
            <person name="Jung M."/>
            <person name="Ginzburg D."/>
            <person name="Zhao K."/>
            <person name="Won S.Y."/>
            <person name="Oh T.-J."/>
            <person name="Yu Y."/>
            <person name="Kim N.-H."/>
            <person name="Lee O.R."/>
            <person name="Lee T.-H."/>
            <person name="Bashyal P."/>
            <person name="Kim T.-S."/>
            <person name="Lee W.-H."/>
            <person name="Kawkins C."/>
            <person name="Kim C.-K."/>
            <person name="Kim J.S."/>
            <person name="Ahn B.O."/>
            <person name="Rhee S.Y."/>
            <person name="Sohng J.K."/>
        </authorList>
    </citation>
    <scope>NUCLEOTIDE SEQUENCE</scope>
    <source>
        <tissue evidence="2">Leaf</tissue>
    </source>
</reference>
<protein>
    <submittedName>
        <fullName evidence="2">Uncharacterized protein</fullName>
    </submittedName>
</protein>
<proteinExistence type="predicted"/>
<keyword evidence="3" id="KW-1185">Reference proteome</keyword>
<gene>
    <name evidence="2" type="ORF">G2W53_013836</name>
</gene>
<feature type="region of interest" description="Disordered" evidence="1">
    <location>
        <begin position="1"/>
        <end position="32"/>
    </location>
</feature>
<evidence type="ECO:0000256" key="1">
    <source>
        <dbReference type="SAM" id="MobiDB-lite"/>
    </source>
</evidence>